<dbReference type="GO" id="GO:0005283">
    <property type="term" value="F:amino acid:sodium symporter activity"/>
    <property type="evidence" value="ECO:0007669"/>
    <property type="project" value="InterPro"/>
</dbReference>
<evidence type="ECO:0000256" key="7">
    <source>
        <dbReference type="ARBA" id="ARBA00022989"/>
    </source>
</evidence>
<dbReference type="NCBIfam" id="TIGR00835">
    <property type="entry name" value="agcS"/>
    <property type="match status" value="1"/>
</dbReference>
<evidence type="ECO:0000256" key="9">
    <source>
        <dbReference type="RuleBase" id="RU363064"/>
    </source>
</evidence>
<name>A0AAP4BSQ2_9CORY</name>
<feature type="transmembrane region" description="Helical" evidence="9">
    <location>
        <begin position="149"/>
        <end position="170"/>
    </location>
</feature>
<dbReference type="AlphaFoldDB" id="A0AAP4BSQ2"/>
<comment type="subcellular location">
    <subcellularLocation>
        <location evidence="1 9">Cell membrane</location>
        <topology evidence="1 9">Multi-pass membrane protein</topology>
    </subcellularLocation>
</comment>
<reference evidence="10" key="1">
    <citation type="submission" date="2023-05" db="EMBL/GenBank/DDBJ databases">
        <title>Metabolic capabilities are highly conserved among human nasal-associated Corynebacterium species in pangenomic analyses.</title>
        <authorList>
            <person name="Tran T.H."/>
            <person name="Roberts A.Q."/>
            <person name="Escapa I.F."/>
            <person name="Gao W."/>
            <person name="Conlan S."/>
            <person name="Kong H."/>
            <person name="Segre J.A."/>
            <person name="Kelly M.S."/>
            <person name="Lemon K.P."/>
        </authorList>
    </citation>
    <scope>NUCLEOTIDE SEQUENCE</scope>
    <source>
        <strain evidence="10">KPL2654</strain>
    </source>
</reference>
<keyword evidence="5 9" id="KW-0812">Transmembrane</keyword>
<dbReference type="Pfam" id="PF01235">
    <property type="entry name" value="Na_Ala_symp"/>
    <property type="match status" value="1"/>
</dbReference>
<comment type="caution">
    <text evidence="10">The sequence shown here is derived from an EMBL/GenBank/DDBJ whole genome shotgun (WGS) entry which is preliminary data.</text>
</comment>
<keyword evidence="8 9" id="KW-0472">Membrane</keyword>
<dbReference type="PANTHER" id="PTHR30330">
    <property type="entry name" value="AGSS FAMILY TRANSPORTER, SODIUM-ALANINE"/>
    <property type="match status" value="1"/>
</dbReference>
<feature type="transmembrane region" description="Helical" evidence="9">
    <location>
        <begin position="425"/>
        <end position="448"/>
    </location>
</feature>
<evidence type="ECO:0000256" key="5">
    <source>
        <dbReference type="ARBA" id="ARBA00022692"/>
    </source>
</evidence>
<evidence type="ECO:0000256" key="1">
    <source>
        <dbReference type="ARBA" id="ARBA00004651"/>
    </source>
</evidence>
<dbReference type="GO" id="GO:0005886">
    <property type="term" value="C:plasma membrane"/>
    <property type="evidence" value="ECO:0007669"/>
    <property type="project" value="UniProtKB-SubCell"/>
</dbReference>
<evidence type="ECO:0000256" key="2">
    <source>
        <dbReference type="ARBA" id="ARBA00009261"/>
    </source>
</evidence>
<proteinExistence type="inferred from homology"/>
<protein>
    <submittedName>
        <fullName evidence="10">Alanine/glycine:cation symporter family protein</fullName>
    </submittedName>
</protein>
<feature type="transmembrane region" description="Helical" evidence="9">
    <location>
        <begin position="311"/>
        <end position="330"/>
    </location>
</feature>
<keyword evidence="7 9" id="KW-1133">Transmembrane helix</keyword>
<dbReference type="Gene3D" id="1.20.1740.10">
    <property type="entry name" value="Amino acid/polyamine transporter I"/>
    <property type="match status" value="1"/>
</dbReference>
<evidence type="ECO:0000256" key="6">
    <source>
        <dbReference type="ARBA" id="ARBA00022847"/>
    </source>
</evidence>
<evidence type="ECO:0000313" key="11">
    <source>
        <dbReference type="Proteomes" id="UP001226160"/>
    </source>
</evidence>
<dbReference type="EMBL" id="JASNVP010000002">
    <property type="protein sequence ID" value="MDK4325213.1"/>
    <property type="molecule type" value="Genomic_DNA"/>
</dbReference>
<feature type="transmembrane region" description="Helical" evidence="9">
    <location>
        <begin position="222"/>
        <end position="243"/>
    </location>
</feature>
<feature type="transmembrane region" description="Helical" evidence="9">
    <location>
        <begin position="80"/>
        <end position="99"/>
    </location>
</feature>
<evidence type="ECO:0000313" key="10">
    <source>
        <dbReference type="EMBL" id="MDK4325213.1"/>
    </source>
</evidence>
<feature type="transmembrane region" description="Helical" evidence="9">
    <location>
        <begin position="249"/>
        <end position="272"/>
    </location>
</feature>
<dbReference type="RefSeq" id="WP_049148507.1">
    <property type="nucleotide sequence ID" value="NZ_CP100361.1"/>
</dbReference>
<dbReference type="PRINTS" id="PR00175">
    <property type="entry name" value="NAALASMPORT"/>
</dbReference>
<comment type="similarity">
    <text evidence="2 9">Belongs to the alanine or glycine:cation symporter (AGCS) (TC 2.A.25) family.</text>
</comment>
<evidence type="ECO:0000256" key="3">
    <source>
        <dbReference type="ARBA" id="ARBA00022448"/>
    </source>
</evidence>
<feature type="transmembrane region" description="Helical" evidence="9">
    <location>
        <begin position="105"/>
        <end position="128"/>
    </location>
</feature>
<dbReference type="PANTHER" id="PTHR30330:SF1">
    <property type="entry name" value="AMINO-ACID CARRIER PROTEIN ALST"/>
    <property type="match status" value="1"/>
</dbReference>
<feature type="transmembrane region" description="Helical" evidence="9">
    <location>
        <begin position="401"/>
        <end position="419"/>
    </location>
</feature>
<feature type="transmembrane region" description="Helical" evidence="9">
    <location>
        <begin position="358"/>
        <end position="381"/>
    </location>
</feature>
<keyword evidence="3 9" id="KW-0813">Transport</keyword>
<gene>
    <name evidence="10" type="ORF">QPX54_01600</name>
</gene>
<feature type="transmembrane region" description="Helical" evidence="9">
    <location>
        <begin position="17"/>
        <end position="35"/>
    </location>
</feature>
<organism evidence="10 11">
    <name type="scientific">Corynebacterium propinquum</name>
    <dbReference type="NCBI Taxonomy" id="43769"/>
    <lineage>
        <taxon>Bacteria</taxon>
        <taxon>Bacillati</taxon>
        <taxon>Actinomycetota</taxon>
        <taxon>Actinomycetes</taxon>
        <taxon>Mycobacteriales</taxon>
        <taxon>Corynebacteriaceae</taxon>
        <taxon>Corynebacterium</taxon>
    </lineage>
</organism>
<evidence type="ECO:0000256" key="4">
    <source>
        <dbReference type="ARBA" id="ARBA00022475"/>
    </source>
</evidence>
<keyword evidence="6 9" id="KW-0769">Symport</keyword>
<dbReference type="FunFam" id="1.20.1740.10:FF:000004">
    <property type="entry name" value="Sodium:alanine symporter family protein"/>
    <property type="match status" value="1"/>
</dbReference>
<feature type="transmembrane region" description="Helical" evidence="9">
    <location>
        <begin position="190"/>
        <end position="210"/>
    </location>
</feature>
<evidence type="ECO:0000256" key="8">
    <source>
        <dbReference type="ARBA" id="ARBA00023136"/>
    </source>
</evidence>
<dbReference type="Proteomes" id="UP001226160">
    <property type="component" value="Unassembled WGS sequence"/>
</dbReference>
<dbReference type="PROSITE" id="PS00873">
    <property type="entry name" value="NA_ALANINE_SYMP"/>
    <property type="match status" value="1"/>
</dbReference>
<accession>A0AAP4BSQ2</accession>
<dbReference type="InterPro" id="IPR001463">
    <property type="entry name" value="Na/Ala_symport"/>
</dbReference>
<sequence>MNFLESVEAVIVKFNDGIWAIIPWLLIASGVYFAVRTSGVQITKLGDMFRSLGEGPKGKGKNLDPEYGGISAFKAFTISAASRVGTGNIAGVAVAITIGGPGAVFWMWIIAIVGGATAFIEATLAQLWKTKESSGNYRGGPAYYMTRGLGFKPLAAVFSVALAFTFGFVYNAFQSNAIVDTMSTSLGLEGWVFNLIIGIILAAISSVVIFGGVQRIANFTQVIVPFMAGLYVIIGLVVIIININEVPGMIGHIIGHAFGVTEVVGATVGAAFSHGMRRGLFSNEAGQGSAPNAAATATVSHPVKQGLVQTLGVYFDTLLVCSITAFIILLGGDHKYGLDNIEGAALTQTALANEVGNWGIHIVTFIIFCLAFSSVLGNYYLAQTNLQYLTESPKILNGFRVGVLAFIIIGSVTSIPVVFALADTFAATMVVLNLIAIVPLGGVALKLLKNYNQQKRRGQDPVFHRDMLPGLKNVEAWDGSDPVTRRSEEDALK</sequence>
<keyword evidence="4 9" id="KW-1003">Cell membrane</keyword>